<comment type="similarity">
    <text evidence="2">Belongs to the BORCS8 family.</text>
</comment>
<dbReference type="GO" id="GO:0005765">
    <property type="term" value="C:lysosomal membrane"/>
    <property type="evidence" value="ECO:0007669"/>
    <property type="project" value="UniProtKB-SubCell"/>
</dbReference>
<comment type="subcellular location">
    <subcellularLocation>
        <location evidence="1">Lysosome membrane</location>
    </subcellularLocation>
</comment>
<dbReference type="InterPro" id="IPR019320">
    <property type="entry name" value="BORCS8"/>
</dbReference>
<evidence type="ECO:0000256" key="1">
    <source>
        <dbReference type="ARBA" id="ARBA00004656"/>
    </source>
</evidence>
<evidence type="ECO:0000256" key="3">
    <source>
        <dbReference type="ARBA" id="ARBA00023136"/>
    </source>
</evidence>
<proteinExistence type="inferred from homology"/>
<keyword evidence="3" id="KW-0472">Membrane</keyword>
<name>A0AAP0CT65_9ASTR</name>
<dbReference type="AlphaFoldDB" id="A0AAP0CT65"/>
<dbReference type="Proteomes" id="UP001408789">
    <property type="component" value="Unassembled WGS sequence"/>
</dbReference>
<dbReference type="PANTHER" id="PTHR21146:SF0">
    <property type="entry name" value="BLOC-1-RELATED COMPLEX SUBUNIT 8"/>
    <property type="match status" value="1"/>
</dbReference>
<dbReference type="EMBL" id="JBCNJP010000020">
    <property type="protein sequence ID" value="KAK9059807.1"/>
    <property type="molecule type" value="Genomic_DNA"/>
</dbReference>
<reference evidence="5 6" key="1">
    <citation type="submission" date="2024-04" db="EMBL/GenBank/DDBJ databases">
        <title>The reference genome of an endangered Asteraceae, Deinandra increscens subsp. villosa, native to the Central Coast of California.</title>
        <authorList>
            <person name="Guilliams M."/>
            <person name="Hasenstab-Lehman K."/>
            <person name="Meyer R."/>
            <person name="Mcevoy S."/>
        </authorList>
    </citation>
    <scope>NUCLEOTIDE SEQUENCE [LARGE SCALE GENOMIC DNA]</scope>
    <source>
        <tissue evidence="5">Leaf</tissue>
    </source>
</reference>
<keyword evidence="4" id="KW-0458">Lysosome</keyword>
<comment type="caution">
    <text evidence="5">The sequence shown here is derived from an EMBL/GenBank/DDBJ whole genome shotgun (WGS) entry which is preliminary data.</text>
</comment>
<evidence type="ECO:0000256" key="2">
    <source>
        <dbReference type="ARBA" id="ARBA00010463"/>
    </source>
</evidence>
<protein>
    <submittedName>
        <fullName evidence="5">Uncharacterized protein</fullName>
    </submittedName>
</protein>
<sequence length="221" mass="24134">MFNDDDEIRSALTKMYEYSPLDGFVEISEGLGNMIKSSAYQPSLGLFYVQQHAHEGIPNLVNLRGSIVVKSREIGLHTEDSQDSIKMVRSMKDCGFPIVDDMISDISKSLAIMSSKQKRKGLIGGGLVSGFGTGRMISSWGRTGPRGNVNWEDSSKATIETANGYGNAMVVGEELPVSSCIMIGDEEEEELLVDKLVSDLSRSGKFDESKGVIKKQDLRNG</sequence>
<keyword evidence="6" id="KW-1185">Reference proteome</keyword>
<evidence type="ECO:0000256" key="4">
    <source>
        <dbReference type="ARBA" id="ARBA00023228"/>
    </source>
</evidence>
<organism evidence="5 6">
    <name type="scientific">Deinandra increscens subsp. villosa</name>
    <dbReference type="NCBI Taxonomy" id="3103831"/>
    <lineage>
        <taxon>Eukaryota</taxon>
        <taxon>Viridiplantae</taxon>
        <taxon>Streptophyta</taxon>
        <taxon>Embryophyta</taxon>
        <taxon>Tracheophyta</taxon>
        <taxon>Spermatophyta</taxon>
        <taxon>Magnoliopsida</taxon>
        <taxon>eudicotyledons</taxon>
        <taxon>Gunneridae</taxon>
        <taxon>Pentapetalae</taxon>
        <taxon>asterids</taxon>
        <taxon>campanulids</taxon>
        <taxon>Asterales</taxon>
        <taxon>Asteraceae</taxon>
        <taxon>Asteroideae</taxon>
        <taxon>Heliantheae alliance</taxon>
        <taxon>Madieae</taxon>
        <taxon>Madiinae</taxon>
        <taxon>Deinandra</taxon>
    </lineage>
</organism>
<accession>A0AAP0CT65</accession>
<evidence type="ECO:0000313" key="6">
    <source>
        <dbReference type="Proteomes" id="UP001408789"/>
    </source>
</evidence>
<evidence type="ECO:0000313" key="5">
    <source>
        <dbReference type="EMBL" id="KAK9059807.1"/>
    </source>
</evidence>
<dbReference type="Pfam" id="PF10167">
    <property type="entry name" value="BORCS8"/>
    <property type="match status" value="1"/>
</dbReference>
<gene>
    <name evidence="5" type="ORF">SSX86_020511</name>
</gene>
<dbReference type="PANTHER" id="PTHR21146">
    <property type="entry name" value="MEF2B PROTEIN"/>
    <property type="match status" value="1"/>
</dbReference>